<reference evidence="3 4" key="1">
    <citation type="submission" date="2018-09" db="EMBL/GenBank/DDBJ databases">
        <title>Characterization of the phylogenetic diversity of five novel species belonging to the genus Bifidobacterium.</title>
        <authorList>
            <person name="Lugli G.A."/>
            <person name="Duranti S."/>
            <person name="Milani C."/>
        </authorList>
    </citation>
    <scope>NUCLEOTIDE SEQUENCE [LARGE SCALE GENOMIC DNA]</scope>
    <source>
        <strain evidence="3 4">2034B</strain>
    </source>
</reference>
<dbReference type="SUPFAM" id="SSF56747">
    <property type="entry name" value="Prim-pol domain"/>
    <property type="match status" value="1"/>
</dbReference>
<feature type="domain" description="DNA primase/polymerase bifunctional N-terminal" evidence="2">
    <location>
        <begin position="2"/>
        <end position="74"/>
    </location>
</feature>
<sequence length="186" mass="21034">MLPSTLAVRSPHGLHLYYRLPADFDISRLKNAVHPDMMPIDLRVAGKGYVLGPGSVANGGKYQICDMPEMDVIPEATPAMLRFLEKEFMDQPQQAATVQQVFSVDDVMREPNPLRRSSNGRPDMTPIPEGARNDTLHAWAYGRLLHHPDNERQIERDLYERGHASGLQDAELASIWKSIKRHQGKR</sequence>
<comment type="caution">
    <text evidence="3">The sequence shown here is derived from an EMBL/GenBank/DDBJ whole genome shotgun (WGS) entry which is preliminary data.</text>
</comment>
<dbReference type="EMBL" id="QXGL01000001">
    <property type="protein sequence ID" value="RSX53959.1"/>
    <property type="molecule type" value="Genomic_DNA"/>
</dbReference>
<protein>
    <submittedName>
        <fullName evidence="3">DNA primase</fullName>
    </submittedName>
</protein>
<name>A0A430FM32_9BIFI</name>
<dbReference type="AlphaFoldDB" id="A0A430FM32"/>
<dbReference type="Proteomes" id="UP000287533">
    <property type="component" value="Unassembled WGS sequence"/>
</dbReference>
<gene>
    <name evidence="3" type="ORF">D2E25_0265</name>
</gene>
<dbReference type="RefSeq" id="WP_241216906.1">
    <property type="nucleotide sequence ID" value="NZ_QXGL01000001.1"/>
</dbReference>
<evidence type="ECO:0000313" key="4">
    <source>
        <dbReference type="Proteomes" id="UP000287533"/>
    </source>
</evidence>
<feature type="region of interest" description="Disordered" evidence="1">
    <location>
        <begin position="109"/>
        <end position="131"/>
    </location>
</feature>
<dbReference type="InterPro" id="IPR015330">
    <property type="entry name" value="DNA_primase/pol_bifunc_N"/>
</dbReference>
<evidence type="ECO:0000313" key="3">
    <source>
        <dbReference type="EMBL" id="RSX53959.1"/>
    </source>
</evidence>
<dbReference type="Pfam" id="PF09250">
    <property type="entry name" value="Prim-Pol"/>
    <property type="match status" value="1"/>
</dbReference>
<evidence type="ECO:0000259" key="2">
    <source>
        <dbReference type="Pfam" id="PF09250"/>
    </source>
</evidence>
<proteinExistence type="predicted"/>
<evidence type="ECO:0000256" key="1">
    <source>
        <dbReference type="SAM" id="MobiDB-lite"/>
    </source>
</evidence>
<accession>A0A430FM32</accession>
<organism evidence="3 4">
    <name type="scientific">Bifidobacterium goeldii</name>
    <dbReference type="NCBI Taxonomy" id="2306975"/>
    <lineage>
        <taxon>Bacteria</taxon>
        <taxon>Bacillati</taxon>
        <taxon>Actinomycetota</taxon>
        <taxon>Actinomycetes</taxon>
        <taxon>Bifidobacteriales</taxon>
        <taxon>Bifidobacteriaceae</taxon>
        <taxon>Bifidobacterium</taxon>
    </lineage>
</organism>
<keyword evidence="4" id="KW-1185">Reference proteome</keyword>